<reference evidence="2 3" key="1">
    <citation type="journal article" date="2015" name="Genome Biol. Evol.">
        <title>Comparative Genomics of a Bacterivorous Green Alga Reveals Evolutionary Causalities and Consequences of Phago-Mixotrophic Mode of Nutrition.</title>
        <authorList>
            <person name="Burns J.A."/>
            <person name="Paasch A."/>
            <person name="Narechania A."/>
            <person name="Kim E."/>
        </authorList>
    </citation>
    <scope>NUCLEOTIDE SEQUENCE [LARGE SCALE GENOMIC DNA]</scope>
    <source>
        <strain evidence="2 3">PLY_AMNH</strain>
    </source>
</reference>
<protein>
    <submittedName>
        <fullName evidence="2">Uncharacterized protein</fullName>
    </submittedName>
</protein>
<proteinExistence type="predicted"/>
<evidence type="ECO:0000313" key="2">
    <source>
        <dbReference type="EMBL" id="KAK3280222.1"/>
    </source>
</evidence>
<organism evidence="2 3">
    <name type="scientific">Cymbomonas tetramitiformis</name>
    <dbReference type="NCBI Taxonomy" id="36881"/>
    <lineage>
        <taxon>Eukaryota</taxon>
        <taxon>Viridiplantae</taxon>
        <taxon>Chlorophyta</taxon>
        <taxon>Pyramimonadophyceae</taxon>
        <taxon>Pyramimonadales</taxon>
        <taxon>Pyramimonadaceae</taxon>
        <taxon>Cymbomonas</taxon>
    </lineage>
</organism>
<sequence length="106" mass="12135">MLEGAPDQVEQLKMYQLEQEAVISRLQADKEVRDEELQSLQTTLRQRTLLLNEPPEEIGNAVKKGVSFKKETTTALTPSDRPKTPNTPTQTRYEKYFPYNPSCIHG</sequence>
<feature type="region of interest" description="Disordered" evidence="1">
    <location>
        <begin position="69"/>
        <end position="94"/>
    </location>
</feature>
<dbReference type="Proteomes" id="UP001190700">
    <property type="component" value="Unassembled WGS sequence"/>
</dbReference>
<comment type="caution">
    <text evidence="2">The sequence shown here is derived from an EMBL/GenBank/DDBJ whole genome shotgun (WGS) entry which is preliminary data.</text>
</comment>
<dbReference type="AlphaFoldDB" id="A0AAE0GLB1"/>
<evidence type="ECO:0000313" key="3">
    <source>
        <dbReference type="Proteomes" id="UP001190700"/>
    </source>
</evidence>
<keyword evidence="3" id="KW-1185">Reference proteome</keyword>
<gene>
    <name evidence="2" type="ORF">CYMTET_11928</name>
</gene>
<accession>A0AAE0GLB1</accession>
<name>A0AAE0GLB1_9CHLO</name>
<evidence type="ECO:0000256" key="1">
    <source>
        <dbReference type="SAM" id="MobiDB-lite"/>
    </source>
</evidence>
<dbReference type="EMBL" id="LGRX02004481">
    <property type="protein sequence ID" value="KAK3280222.1"/>
    <property type="molecule type" value="Genomic_DNA"/>
</dbReference>